<dbReference type="Proteomes" id="UP000492821">
    <property type="component" value="Unassembled WGS sequence"/>
</dbReference>
<dbReference type="AlphaFoldDB" id="A0A7E4USE0"/>
<organism evidence="1 2">
    <name type="scientific">Panagrellus redivivus</name>
    <name type="common">Microworm</name>
    <dbReference type="NCBI Taxonomy" id="6233"/>
    <lineage>
        <taxon>Eukaryota</taxon>
        <taxon>Metazoa</taxon>
        <taxon>Ecdysozoa</taxon>
        <taxon>Nematoda</taxon>
        <taxon>Chromadorea</taxon>
        <taxon>Rhabditida</taxon>
        <taxon>Tylenchina</taxon>
        <taxon>Panagrolaimomorpha</taxon>
        <taxon>Panagrolaimoidea</taxon>
        <taxon>Panagrolaimidae</taxon>
        <taxon>Panagrellus</taxon>
    </lineage>
</organism>
<proteinExistence type="predicted"/>
<evidence type="ECO:0000313" key="2">
    <source>
        <dbReference type="WBParaSite" id="Pan_g12266.t2"/>
    </source>
</evidence>
<sequence>MPDIIKFLHPALRVFQLVDRNVLKTKQAMDSLVPSGHKRTPLTPVLQKWSWRSEQSGPPTTTGSYF</sequence>
<evidence type="ECO:0000313" key="1">
    <source>
        <dbReference type="Proteomes" id="UP000492821"/>
    </source>
</evidence>
<name>A0A7E4USE0_PANRE</name>
<reference evidence="2" key="2">
    <citation type="submission" date="2020-10" db="UniProtKB">
        <authorList>
            <consortium name="WormBaseParasite"/>
        </authorList>
    </citation>
    <scope>IDENTIFICATION</scope>
</reference>
<dbReference type="WBParaSite" id="Pan_g12266.t2">
    <property type="protein sequence ID" value="Pan_g12266.t2"/>
    <property type="gene ID" value="Pan_g12266"/>
</dbReference>
<reference evidence="1" key="1">
    <citation type="journal article" date="2013" name="Genetics">
        <title>The draft genome and transcriptome of Panagrellus redivivus are shaped by the harsh demands of a free-living lifestyle.</title>
        <authorList>
            <person name="Srinivasan J."/>
            <person name="Dillman A.R."/>
            <person name="Macchietto M.G."/>
            <person name="Heikkinen L."/>
            <person name="Lakso M."/>
            <person name="Fracchia K.M."/>
            <person name="Antoshechkin I."/>
            <person name="Mortazavi A."/>
            <person name="Wong G."/>
            <person name="Sternberg P.W."/>
        </authorList>
    </citation>
    <scope>NUCLEOTIDE SEQUENCE [LARGE SCALE GENOMIC DNA]</scope>
    <source>
        <strain evidence="1">MT8872</strain>
    </source>
</reference>
<accession>A0A7E4USE0</accession>
<protein>
    <submittedName>
        <fullName evidence="2">VWFA domain-containing protein</fullName>
    </submittedName>
</protein>
<keyword evidence="1" id="KW-1185">Reference proteome</keyword>